<keyword evidence="2" id="KW-1185">Reference proteome</keyword>
<organism evidence="1 2">
    <name type="scientific">Luedemannella flava</name>
    <dbReference type="NCBI Taxonomy" id="349316"/>
    <lineage>
        <taxon>Bacteria</taxon>
        <taxon>Bacillati</taxon>
        <taxon>Actinomycetota</taxon>
        <taxon>Actinomycetes</taxon>
        <taxon>Micromonosporales</taxon>
        <taxon>Micromonosporaceae</taxon>
        <taxon>Luedemannella</taxon>
    </lineage>
</organism>
<comment type="caution">
    <text evidence="1">The sequence shown here is derived from an EMBL/GenBank/DDBJ whole genome shotgun (WGS) entry which is preliminary data.</text>
</comment>
<reference evidence="1 2" key="1">
    <citation type="journal article" date="2019" name="Int. J. Syst. Evol. Microbiol.">
        <title>The Global Catalogue of Microorganisms (GCM) 10K type strain sequencing project: providing services to taxonomists for standard genome sequencing and annotation.</title>
        <authorList>
            <consortium name="The Broad Institute Genomics Platform"/>
            <consortium name="The Broad Institute Genome Sequencing Center for Infectious Disease"/>
            <person name="Wu L."/>
            <person name="Ma J."/>
        </authorList>
    </citation>
    <scope>NUCLEOTIDE SEQUENCE [LARGE SCALE GENOMIC DNA]</scope>
    <source>
        <strain evidence="1 2">JCM 13250</strain>
    </source>
</reference>
<gene>
    <name evidence="1" type="ORF">GCM10009682_23200</name>
</gene>
<proteinExistence type="predicted"/>
<dbReference type="Proteomes" id="UP001500218">
    <property type="component" value="Unassembled WGS sequence"/>
</dbReference>
<sequence length="160" mass="16870">MSVPLPPAMRIRSMFEDLLGRDVNVSVTGPAQASDVKGMAIAVYTDQNLRLSAVLGLDLPLAANAGAALGLLPPGAAEDAVDDKALAPNLAENVKELCNIFTGLLNREDAPHLRLYQFIAPGEQVPTDVASQLIALGQRLDLEVEVTRYGTGRLALSVAL</sequence>
<evidence type="ECO:0000313" key="2">
    <source>
        <dbReference type="Proteomes" id="UP001500218"/>
    </source>
</evidence>
<name>A0ABN2LW84_9ACTN</name>
<accession>A0ABN2LW84</accession>
<evidence type="ECO:0000313" key="1">
    <source>
        <dbReference type="EMBL" id="GAA1800912.1"/>
    </source>
</evidence>
<dbReference type="EMBL" id="BAAALT010000058">
    <property type="protein sequence ID" value="GAA1800912.1"/>
    <property type="molecule type" value="Genomic_DNA"/>
</dbReference>
<protein>
    <submittedName>
        <fullName evidence="1">Uncharacterized protein</fullName>
    </submittedName>
</protein>